<dbReference type="EMBL" id="VILF01000003">
    <property type="protein sequence ID" value="MTJ43689.1"/>
    <property type="molecule type" value="Genomic_DNA"/>
</dbReference>
<dbReference type="Proteomes" id="UP001517388">
    <property type="component" value="Unassembled WGS sequence"/>
</dbReference>
<evidence type="ECO:0000313" key="1">
    <source>
        <dbReference type="EMBL" id="MTJ43689.1"/>
    </source>
</evidence>
<organism evidence="1 2">
    <name type="scientific">Dolichospermum flos-aquae UHCC 0037</name>
    <dbReference type="NCBI Taxonomy" id="2590026"/>
    <lineage>
        <taxon>Bacteria</taxon>
        <taxon>Bacillati</taxon>
        <taxon>Cyanobacteriota</taxon>
        <taxon>Cyanophyceae</taxon>
        <taxon>Nostocales</taxon>
        <taxon>Aphanizomenonaceae</taxon>
        <taxon>Dolichospermum</taxon>
    </lineage>
</organism>
<proteinExistence type="predicted"/>
<sequence length="255" mass="28141">MHPIYPDLKNKHVLITGGSQGIGEALARTFAEQSAEVTILDINYDKGLLIATECEQLGCKVNVYSVDLTDTSALTATLAQVKKERPVVNVLINNAGYDPRYPLLEMSENQWNDLFQLNVVHYFVTCRELLPDMIAVGGGSIIMTSSHVVWVAKPDMIAYNTTKAAIIGMVRSLATAVGKHHIRVNAVAPGWIMTERQIDQWVTPEAKHKNLHEQQLIPIELTPDELVGTYLFLASDTSRAITRQTLVVDGGYAQS</sequence>
<evidence type="ECO:0000313" key="2">
    <source>
        <dbReference type="Proteomes" id="UP001517388"/>
    </source>
</evidence>
<comment type="caution">
    <text evidence="1">The sequence shown here is derived from an EMBL/GenBank/DDBJ whole genome shotgun (WGS) entry which is preliminary data.</text>
</comment>
<reference evidence="2" key="1">
    <citation type="journal article" date="2020" name="Toxins">
        <title>Phylogenomic Analysis of Secondary Metabolism in the Toxic Cyanobacterial Genera Anabaena, Dolichospermum and Aphanizomenon.</title>
        <authorList>
            <person name="Oesterholm J."/>
            <person name="Popin R.V."/>
            <person name="Fewer D.P."/>
            <person name="Sivonen K."/>
        </authorList>
    </citation>
    <scope>NUCLEOTIDE SEQUENCE [LARGE SCALE GENOMIC DNA]</scope>
    <source>
        <strain evidence="2">UHCC 0037</strain>
    </source>
</reference>
<keyword evidence="2" id="KW-1185">Reference proteome</keyword>
<name>A0ACC7S667_DOLFA</name>
<protein>
    <submittedName>
        <fullName evidence="1">SDR family oxidoreductase</fullName>
    </submittedName>
</protein>
<gene>
    <name evidence="1" type="ORF">FJR39_11000</name>
</gene>
<accession>A0ACC7S667</accession>